<comment type="caution">
    <text evidence="2">The sequence shown here is derived from an EMBL/GenBank/DDBJ whole genome shotgun (WGS) entry which is preliminary data.</text>
</comment>
<name>A0A7Y7WM69_9PSED</name>
<dbReference type="RefSeq" id="WP_177099030.1">
    <property type="nucleotide sequence ID" value="NZ_JACAQA010000003.1"/>
</dbReference>
<accession>A0A7Y7WM69</accession>
<proteinExistence type="predicted"/>
<dbReference type="AlphaFoldDB" id="A0A7Y7WM69"/>
<organism evidence="2 3">
    <name type="scientific">Pseudomonas gingeri</name>
    <dbReference type="NCBI Taxonomy" id="117681"/>
    <lineage>
        <taxon>Bacteria</taxon>
        <taxon>Pseudomonadati</taxon>
        <taxon>Pseudomonadota</taxon>
        <taxon>Gammaproteobacteria</taxon>
        <taxon>Pseudomonadales</taxon>
        <taxon>Pseudomonadaceae</taxon>
        <taxon>Pseudomonas</taxon>
    </lineage>
</organism>
<dbReference type="Proteomes" id="UP000522864">
    <property type="component" value="Unassembled WGS sequence"/>
</dbReference>
<evidence type="ECO:0000256" key="1">
    <source>
        <dbReference type="SAM" id="MobiDB-lite"/>
    </source>
</evidence>
<dbReference type="EMBL" id="JACAQA010000003">
    <property type="protein sequence ID" value="NWB84026.1"/>
    <property type="molecule type" value="Genomic_DNA"/>
</dbReference>
<reference evidence="2 3" key="1">
    <citation type="submission" date="2020-04" db="EMBL/GenBank/DDBJ databases">
        <title>Molecular characterization of pseudomonads from Agaricus bisporus reveal novel blotch 2 pathogens in Western Europe.</title>
        <authorList>
            <person name="Taparia T."/>
            <person name="Krijger M."/>
            <person name="Haynes E."/>
            <person name="Elpinstone J.G."/>
            <person name="Noble R."/>
            <person name="Van Der Wolf J."/>
        </authorList>
    </citation>
    <scope>NUCLEOTIDE SEQUENCE [LARGE SCALE GENOMIC DNA]</scope>
    <source>
        <strain evidence="2 3">G9001</strain>
    </source>
</reference>
<evidence type="ECO:0000313" key="3">
    <source>
        <dbReference type="Proteomes" id="UP000522864"/>
    </source>
</evidence>
<gene>
    <name evidence="2" type="ORF">HX830_03950</name>
</gene>
<sequence>MTKKNIPDSHPISSALSTTDDIYSRKISDASTDGNEEVPANEPRLLDTLAFTGAKSVILEAPYNNHPIDRSDRCRLDRQEKTRRAAAAVQPAHRSSSLPRCAGCHDQHPPDRSAFDGDRAMVVAVATMRMVQMPLHQIVHMIPMCDSFMPTARAMHMILGMSAAAMIRCAASGIARVDLQAVLIDVIAMHMVQVTIVQVVDMAIVLNRRMSAARAMLMGVIGMLVARAHT</sequence>
<protein>
    <submittedName>
        <fullName evidence="2">Uncharacterized protein</fullName>
    </submittedName>
</protein>
<evidence type="ECO:0000313" key="2">
    <source>
        <dbReference type="EMBL" id="NWB84026.1"/>
    </source>
</evidence>
<feature type="region of interest" description="Disordered" evidence="1">
    <location>
        <begin position="87"/>
        <end position="110"/>
    </location>
</feature>